<organism evidence="1 2">
    <name type="scientific">Cloeon dipterum</name>
    <dbReference type="NCBI Taxonomy" id="197152"/>
    <lineage>
        <taxon>Eukaryota</taxon>
        <taxon>Metazoa</taxon>
        <taxon>Ecdysozoa</taxon>
        <taxon>Arthropoda</taxon>
        <taxon>Hexapoda</taxon>
        <taxon>Insecta</taxon>
        <taxon>Pterygota</taxon>
        <taxon>Palaeoptera</taxon>
        <taxon>Ephemeroptera</taxon>
        <taxon>Pisciforma</taxon>
        <taxon>Baetidae</taxon>
        <taxon>Cloeon</taxon>
    </lineage>
</organism>
<evidence type="ECO:0000313" key="2">
    <source>
        <dbReference type="Proteomes" id="UP000494165"/>
    </source>
</evidence>
<sequence length="606" mass="70995">MHHRAIEEAYAPASHSNNLNHCAGDTEENAPKDIKKKQLESFRFANATFPFYLKLEYHDMSLAQLETSKGEYWGDAAHFLLSNKAHGFPLWSEFEKQIRSVNASVSCKPHISVEMAKQILNHQMIQQQRESGTIDFALDPFVLTQLPFQPVLLLQWLALSMYRVLEMELDMVMFYAIPVPVKFKPRLMRLHNLLKSTQRDIGFLFDYLQHQVESEQEIFVGNLKVFEIILGRVYTFLKFWLYNKCNEYICDLKTKCWKNWKLDGKQYQLVKGKMPLKSRNFLFNPDFWRTPGPKLNLFGNSNEILVRAVHQDETDDEIWPEAEKMEAVRGIVLTAVGGAGIKNFNYDDLMQTNVDFKNMVCKLKRRLRFGNSIDKDDSGIIGTILNTKYALEFKTAISESDWETSHFAARIKRTVMKCLKDHHLKSNDYEKKDDVVRDWQVAQYLLPCFVALYRVILIILVTAKESQNDLTVWYAKFLDKLIGTYEDKNLGFRKSSWKNILEDIEATPALRESYYEKKHEKLLDFFDEVSRKFVKKIKTCQTAFGHLDRCKYFKAFYEVLEKSCGKNKTPSNDIATEPSVYWNWLMWDFFGRMEKAMEEESSVVDN</sequence>
<accession>A0A8S1DW60</accession>
<keyword evidence="2" id="KW-1185">Reference proteome</keyword>
<reference evidence="1 2" key="1">
    <citation type="submission" date="2020-04" db="EMBL/GenBank/DDBJ databases">
        <authorList>
            <person name="Alioto T."/>
            <person name="Alioto T."/>
            <person name="Gomez Garrido J."/>
        </authorList>
    </citation>
    <scope>NUCLEOTIDE SEQUENCE [LARGE SCALE GENOMIC DNA]</scope>
</reference>
<dbReference type="EMBL" id="CADEPI010000402">
    <property type="protein sequence ID" value="CAB3385271.1"/>
    <property type="molecule type" value="Genomic_DNA"/>
</dbReference>
<name>A0A8S1DW60_9INSE</name>
<comment type="caution">
    <text evidence="1">The sequence shown here is derived from an EMBL/GenBank/DDBJ whole genome shotgun (WGS) entry which is preliminary data.</text>
</comment>
<dbReference type="Proteomes" id="UP000494165">
    <property type="component" value="Unassembled WGS sequence"/>
</dbReference>
<evidence type="ECO:0000313" key="1">
    <source>
        <dbReference type="EMBL" id="CAB3385271.1"/>
    </source>
</evidence>
<protein>
    <submittedName>
        <fullName evidence="1">Uncharacterized protein</fullName>
    </submittedName>
</protein>
<gene>
    <name evidence="1" type="ORF">CLODIP_2_CD12222</name>
</gene>
<dbReference type="AlphaFoldDB" id="A0A8S1DW60"/>
<proteinExistence type="predicted"/>